<evidence type="ECO:0000256" key="2">
    <source>
        <dbReference type="ARBA" id="ARBA00023004"/>
    </source>
</evidence>
<dbReference type="PANTHER" id="PTHR20883:SF15">
    <property type="entry name" value="PHYTANOYL-COA DIOXYGENASE DOMAIN-CONTAINING PROTEIN 1"/>
    <property type="match status" value="1"/>
</dbReference>
<evidence type="ECO:0000256" key="1">
    <source>
        <dbReference type="ARBA" id="ARBA00022723"/>
    </source>
</evidence>
<gene>
    <name evidence="3" type="ORF">METZ01_LOCUS96156</name>
</gene>
<name>A0A381VSN3_9ZZZZ</name>
<dbReference type="InterPro" id="IPR008775">
    <property type="entry name" value="Phytyl_CoA_dOase-like"/>
</dbReference>
<dbReference type="GO" id="GO:0046872">
    <property type="term" value="F:metal ion binding"/>
    <property type="evidence" value="ECO:0007669"/>
    <property type="project" value="UniProtKB-KW"/>
</dbReference>
<dbReference type="EMBL" id="UINC01009665">
    <property type="protein sequence ID" value="SVA43302.1"/>
    <property type="molecule type" value="Genomic_DNA"/>
</dbReference>
<dbReference type="Pfam" id="PF05721">
    <property type="entry name" value="PhyH"/>
    <property type="match status" value="1"/>
</dbReference>
<proteinExistence type="predicted"/>
<keyword evidence="1" id="KW-0479">Metal-binding</keyword>
<dbReference type="Gene3D" id="2.60.120.620">
    <property type="entry name" value="q2cbj1_9rhob like domain"/>
    <property type="match status" value="1"/>
</dbReference>
<reference evidence="3" key="1">
    <citation type="submission" date="2018-05" db="EMBL/GenBank/DDBJ databases">
        <authorList>
            <person name="Lanie J.A."/>
            <person name="Ng W.-L."/>
            <person name="Kazmierczak K.M."/>
            <person name="Andrzejewski T.M."/>
            <person name="Davidsen T.M."/>
            <person name="Wayne K.J."/>
            <person name="Tettelin H."/>
            <person name="Glass J.I."/>
            <person name="Rusch D."/>
            <person name="Podicherti R."/>
            <person name="Tsui H.-C.T."/>
            <person name="Winkler M.E."/>
        </authorList>
    </citation>
    <scope>NUCLEOTIDE SEQUENCE</scope>
</reference>
<evidence type="ECO:0000313" key="3">
    <source>
        <dbReference type="EMBL" id="SVA43302.1"/>
    </source>
</evidence>
<keyword evidence="2" id="KW-0408">Iron</keyword>
<dbReference type="PANTHER" id="PTHR20883">
    <property type="entry name" value="PHYTANOYL-COA DIOXYGENASE DOMAIN CONTAINING 1"/>
    <property type="match status" value="1"/>
</dbReference>
<organism evidence="3">
    <name type="scientific">marine metagenome</name>
    <dbReference type="NCBI Taxonomy" id="408172"/>
    <lineage>
        <taxon>unclassified sequences</taxon>
        <taxon>metagenomes</taxon>
        <taxon>ecological metagenomes</taxon>
    </lineage>
</organism>
<dbReference type="SUPFAM" id="SSF51197">
    <property type="entry name" value="Clavaminate synthase-like"/>
    <property type="match status" value="1"/>
</dbReference>
<accession>A0A381VSN3</accession>
<dbReference type="AlphaFoldDB" id="A0A381VSN3"/>
<evidence type="ECO:0008006" key="4">
    <source>
        <dbReference type="Google" id="ProtNLM"/>
    </source>
</evidence>
<sequence>MLRVMAKLTTLDRETSVDDLLDALHRDGGVIVRDLLTDDQRRAIVDDLAPSLEATVPGSRSGLEQWELFHGSQTIRFCGLAARSRAFVDHALLHPLLSEVVDRELLSGCADYWLNTGQVMAVGPGERAQYLHRDENNWPEAVNSEREITISCMFALSDFTRDNGATVVVPGTQDLPPGLVRGYDVAEADLAYAEMPAGAGMFYSGKVIHGAGSNASETWRYGMHVSFVVGWLRPEEASPLQVDRERAADLPERARQLLGWSSYHSDAGGRTWLVDFEDASRLFS</sequence>
<protein>
    <recommendedName>
        <fullName evidence="4">Mitomycin antibiotic biosynthesis protein</fullName>
    </recommendedName>
</protein>